<dbReference type="Proteomes" id="UP000325577">
    <property type="component" value="Linkage Group LG3"/>
</dbReference>
<evidence type="ECO:0000313" key="1">
    <source>
        <dbReference type="EMBL" id="KAA8525539.1"/>
    </source>
</evidence>
<accession>A0A5J5A5E2</accession>
<keyword evidence="2" id="KW-1185">Reference proteome</keyword>
<dbReference type="AlphaFoldDB" id="A0A5J5A5E2"/>
<protein>
    <submittedName>
        <fullName evidence="1">Uncharacterized protein</fullName>
    </submittedName>
</protein>
<gene>
    <name evidence="1" type="ORF">F0562_007408</name>
</gene>
<proteinExistence type="predicted"/>
<dbReference type="OrthoDB" id="681454at2759"/>
<dbReference type="EMBL" id="CM018046">
    <property type="protein sequence ID" value="KAA8525539.1"/>
    <property type="molecule type" value="Genomic_DNA"/>
</dbReference>
<name>A0A5J5A5E2_9ASTE</name>
<sequence>MELRRNHLSPAKNVVVDDNCCCVGKVCMVICFLCKDENPLSPSLALKSLVFALMSNSQGLVRHVDPSSSLAEAIDLILQGAHCLVRRSAMKGGVQYLDKARSGSNL</sequence>
<reference evidence="1 2" key="1">
    <citation type="submission" date="2019-09" db="EMBL/GenBank/DDBJ databases">
        <title>A chromosome-level genome assembly of the Chinese tupelo Nyssa sinensis.</title>
        <authorList>
            <person name="Yang X."/>
            <person name="Kang M."/>
            <person name="Yang Y."/>
            <person name="Xiong H."/>
            <person name="Wang M."/>
            <person name="Zhang Z."/>
            <person name="Wang Z."/>
            <person name="Wu H."/>
            <person name="Ma T."/>
            <person name="Liu J."/>
            <person name="Xi Z."/>
        </authorList>
    </citation>
    <scope>NUCLEOTIDE SEQUENCE [LARGE SCALE GENOMIC DNA]</scope>
    <source>
        <strain evidence="1">J267</strain>
        <tissue evidence="1">Leaf</tissue>
    </source>
</reference>
<organism evidence="1 2">
    <name type="scientific">Nyssa sinensis</name>
    <dbReference type="NCBI Taxonomy" id="561372"/>
    <lineage>
        <taxon>Eukaryota</taxon>
        <taxon>Viridiplantae</taxon>
        <taxon>Streptophyta</taxon>
        <taxon>Embryophyta</taxon>
        <taxon>Tracheophyta</taxon>
        <taxon>Spermatophyta</taxon>
        <taxon>Magnoliopsida</taxon>
        <taxon>eudicotyledons</taxon>
        <taxon>Gunneridae</taxon>
        <taxon>Pentapetalae</taxon>
        <taxon>asterids</taxon>
        <taxon>Cornales</taxon>
        <taxon>Nyssaceae</taxon>
        <taxon>Nyssa</taxon>
    </lineage>
</organism>
<evidence type="ECO:0000313" key="2">
    <source>
        <dbReference type="Proteomes" id="UP000325577"/>
    </source>
</evidence>